<evidence type="ECO:0000313" key="4">
    <source>
        <dbReference type="Proteomes" id="UP001054252"/>
    </source>
</evidence>
<evidence type="ECO:0000313" key="3">
    <source>
        <dbReference type="EMBL" id="GKV42191.1"/>
    </source>
</evidence>
<dbReference type="AlphaFoldDB" id="A0AAV5LZX2"/>
<keyword evidence="4" id="KW-1185">Reference proteome</keyword>
<organism evidence="3 4">
    <name type="scientific">Rubroshorea leprosula</name>
    <dbReference type="NCBI Taxonomy" id="152421"/>
    <lineage>
        <taxon>Eukaryota</taxon>
        <taxon>Viridiplantae</taxon>
        <taxon>Streptophyta</taxon>
        <taxon>Embryophyta</taxon>
        <taxon>Tracheophyta</taxon>
        <taxon>Spermatophyta</taxon>
        <taxon>Magnoliopsida</taxon>
        <taxon>eudicotyledons</taxon>
        <taxon>Gunneridae</taxon>
        <taxon>Pentapetalae</taxon>
        <taxon>rosids</taxon>
        <taxon>malvids</taxon>
        <taxon>Malvales</taxon>
        <taxon>Dipterocarpaceae</taxon>
        <taxon>Rubroshorea</taxon>
    </lineage>
</organism>
<feature type="region of interest" description="Disordered" evidence="1">
    <location>
        <begin position="19"/>
        <end position="41"/>
    </location>
</feature>
<gene>
    <name evidence="3" type="ORF">SLEP1_g49628</name>
</gene>
<proteinExistence type="predicted"/>
<dbReference type="EMBL" id="BPVZ01000156">
    <property type="protein sequence ID" value="GKV42191.1"/>
    <property type="molecule type" value="Genomic_DNA"/>
</dbReference>
<reference evidence="3 4" key="1">
    <citation type="journal article" date="2021" name="Commun. Biol.">
        <title>The genome of Shorea leprosula (Dipterocarpaceae) highlights the ecological relevance of drought in aseasonal tropical rainforests.</title>
        <authorList>
            <person name="Ng K.K.S."/>
            <person name="Kobayashi M.J."/>
            <person name="Fawcett J.A."/>
            <person name="Hatakeyama M."/>
            <person name="Paape T."/>
            <person name="Ng C.H."/>
            <person name="Ang C.C."/>
            <person name="Tnah L.H."/>
            <person name="Lee C.T."/>
            <person name="Nishiyama T."/>
            <person name="Sese J."/>
            <person name="O'Brien M.J."/>
            <person name="Copetti D."/>
            <person name="Mohd Noor M.I."/>
            <person name="Ong R.C."/>
            <person name="Putra M."/>
            <person name="Sireger I.Z."/>
            <person name="Indrioko S."/>
            <person name="Kosugi Y."/>
            <person name="Izuno A."/>
            <person name="Isagi Y."/>
            <person name="Lee S.L."/>
            <person name="Shimizu K.K."/>
        </authorList>
    </citation>
    <scope>NUCLEOTIDE SEQUENCE [LARGE SCALE GENOMIC DNA]</scope>
    <source>
        <strain evidence="3">214</strain>
    </source>
</reference>
<feature type="signal peptide" evidence="2">
    <location>
        <begin position="1"/>
        <end position="15"/>
    </location>
</feature>
<protein>
    <submittedName>
        <fullName evidence="3">Uncharacterized protein</fullName>
    </submittedName>
</protein>
<comment type="caution">
    <text evidence="3">The sequence shown here is derived from an EMBL/GenBank/DDBJ whole genome shotgun (WGS) entry which is preliminary data.</text>
</comment>
<keyword evidence="2" id="KW-0732">Signal</keyword>
<accession>A0AAV5LZX2</accession>
<sequence>MVAFFLSFFLSRAFCSFSSPLQPNKKPKPPTRPPSRETVKA</sequence>
<name>A0AAV5LZX2_9ROSI</name>
<evidence type="ECO:0000256" key="2">
    <source>
        <dbReference type="SAM" id="SignalP"/>
    </source>
</evidence>
<evidence type="ECO:0000256" key="1">
    <source>
        <dbReference type="SAM" id="MobiDB-lite"/>
    </source>
</evidence>
<dbReference type="Proteomes" id="UP001054252">
    <property type="component" value="Unassembled WGS sequence"/>
</dbReference>
<feature type="chain" id="PRO_5043808963" evidence="2">
    <location>
        <begin position="16"/>
        <end position="41"/>
    </location>
</feature>